<evidence type="ECO:0000313" key="1">
    <source>
        <dbReference type="EMBL" id="VRI38024.1"/>
    </source>
</evidence>
<dbReference type="AlphaFoldDB" id="A0A0T7Z830"/>
<evidence type="ECO:0000313" key="2">
    <source>
        <dbReference type="Proteomes" id="UP000304540"/>
    </source>
</evidence>
<proteinExistence type="predicted"/>
<dbReference type="EMBL" id="CABABW010000034">
    <property type="protein sequence ID" value="VRI38024.1"/>
    <property type="molecule type" value="Genomic_DNA"/>
</dbReference>
<accession>A0A0T7Z830</accession>
<dbReference type="Proteomes" id="UP000304540">
    <property type="component" value="Unassembled WGS sequence"/>
</dbReference>
<protein>
    <submittedName>
        <fullName evidence="1">Zn-finger</fullName>
    </submittedName>
</protein>
<gene>
    <name evidence="1" type="ORF">SAMEA3381574_02109</name>
</gene>
<name>A0A0T7Z830_STREE</name>
<reference evidence="1 2" key="1">
    <citation type="submission" date="2019-04" db="EMBL/GenBank/DDBJ databases">
        <authorList>
            <consortium name="Pathogen Informatics"/>
        </authorList>
    </citation>
    <scope>NUCLEOTIDE SEQUENCE [LARGE SCALE GENOMIC DNA]</scope>
    <source>
        <strain evidence="1 2">GPSC232</strain>
    </source>
</reference>
<sequence length="65" mass="7590">MSKHPHYELLNLIGYGLAKFAKLFIKEFQYSSKSEFYRYVVSLGIAETTGVVKNRMDLFDPVNRK</sequence>
<organism evidence="1 2">
    <name type="scientific">Streptococcus pneumoniae</name>
    <dbReference type="NCBI Taxonomy" id="1313"/>
    <lineage>
        <taxon>Bacteria</taxon>
        <taxon>Bacillati</taxon>
        <taxon>Bacillota</taxon>
        <taxon>Bacilli</taxon>
        <taxon>Lactobacillales</taxon>
        <taxon>Streptococcaceae</taxon>
        <taxon>Streptococcus</taxon>
    </lineage>
</organism>